<dbReference type="Proteomes" id="UP001139971">
    <property type="component" value="Unassembled WGS sequence"/>
</dbReference>
<dbReference type="PANTHER" id="PTHR41913">
    <property type="entry name" value="DUF1684 DOMAIN-CONTAINING PROTEIN"/>
    <property type="match status" value="1"/>
</dbReference>
<gene>
    <name evidence="2" type="ORF">OD750_004445</name>
</gene>
<sequence length="306" mass="33135">MIEVSALVLAGLMASSVQATNVSIDDGSGAAAVDHTTEIKAWREKRVERLKAPTGWLSLVGLHWLKDGEQTVGSAKGNDVVLNVGPARLGTVTLKDGNASIALDAKAGAKIDGADKANAPLVDDRQEKPTTVSFGTANFYVIDRDGKKALRVKDSEADTRKNFLGIDYYDIAAKWRIEAKWEAFDPPRTLEVPTVLGTVEKYPVPGKATFEIDGKKYEITPVIEVPGDKELFIIFADRTSGKETYGAGRFLYAPMPADGKIVLDFNKAYNPPCAFTPYATCPLAPPENKLNLPVTAGEKKYRGSHH</sequence>
<organism evidence="2 3">
    <name type="scientific">Tahibacter soli</name>
    <dbReference type="NCBI Taxonomy" id="2983605"/>
    <lineage>
        <taxon>Bacteria</taxon>
        <taxon>Pseudomonadati</taxon>
        <taxon>Pseudomonadota</taxon>
        <taxon>Gammaproteobacteria</taxon>
        <taxon>Lysobacterales</taxon>
        <taxon>Rhodanobacteraceae</taxon>
        <taxon>Tahibacter</taxon>
    </lineage>
</organism>
<accession>A0A9X3YIN7</accession>
<proteinExistence type="predicted"/>
<evidence type="ECO:0000256" key="1">
    <source>
        <dbReference type="SAM" id="SignalP"/>
    </source>
</evidence>
<dbReference type="PANTHER" id="PTHR41913:SF1">
    <property type="entry name" value="DUF1684 DOMAIN-CONTAINING PROTEIN"/>
    <property type="match status" value="1"/>
</dbReference>
<dbReference type="AlphaFoldDB" id="A0A9X3YIN7"/>
<name>A0A9X3YIN7_9GAMM</name>
<dbReference type="RefSeq" id="WP_263545091.1">
    <property type="nucleotide sequence ID" value="NZ_JAOVZO020000003.1"/>
</dbReference>
<dbReference type="InterPro" id="IPR012467">
    <property type="entry name" value="DUF1684"/>
</dbReference>
<reference evidence="2" key="1">
    <citation type="submission" date="2023-02" db="EMBL/GenBank/DDBJ databases">
        <title>Tahibacter soli sp. nov. isolated from soil.</title>
        <authorList>
            <person name="Baek J.H."/>
            <person name="Lee J.K."/>
            <person name="Choi D.G."/>
            <person name="Jeon C.O."/>
        </authorList>
    </citation>
    <scope>NUCLEOTIDE SEQUENCE</scope>
    <source>
        <strain evidence="2">BL</strain>
    </source>
</reference>
<keyword evidence="3" id="KW-1185">Reference proteome</keyword>
<evidence type="ECO:0000313" key="3">
    <source>
        <dbReference type="Proteomes" id="UP001139971"/>
    </source>
</evidence>
<feature type="chain" id="PRO_5040983755" evidence="1">
    <location>
        <begin position="20"/>
        <end position="306"/>
    </location>
</feature>
<protein>
    <submittedName>
        <fullName evidence="2">DUF1684 domain-containing protein</fullName>
    </submittedName>
</protein>
<keyword evidence="1" id="KW-0732">Signal</keyword>
<feature type="signal peptide" evidence="1">
    <location>
        <begin position="1"/>
        <end position="19"/>
    </location>
</feature>
<comment type="caution">
    <text evidence="2">The sequence shown here is derived from an EMBL/GenBank/DDBJ whole genome shotgun (WGS) entry which is preliminary data.</text>
</comment>
<dbReference type="Pfam" id="PF07920">
    <property type="entry name" value="DUF1684"/>
    <property type="match status" value="1"/>
</dbReference>
<dbReference type="EMBL" id="JAOVZO020000003">
    <property type="protein sequence ID" value="MDC8011791.1"/>
    <property type="molecule type" value="Genomic_DNA"/>
</dbReference>
<evidence type="ECO:0000313" key="2">
    <source>
        <dbReference type="EMBL" id="MDC8011791.1"/>
    </source>
</evidence>